<evidence type="ECO:0000313" key="3">
    <source>
        <dbReference type="Proteomes" id="UP000775213"/>
    </source>
</evidence>
<dbReference type="Proteomes" id="UP000775213">
    <property type="component" value="Unassembled WGS sequence"/>
</dbReference>
<sequence>MLRLHSSVEHKGGGGGEEGEKDRVAIGIMARCLCTAVVSLGVSFLLSFVFGLLAIAMWSLSAPNSVTLPAICRIVSSSVDIKSSKVCELGFLNYKARNVFHPKEKTTFRCRDDYYWASVFEVEFKEYFSGQILHAVVEAPKEALPQDCRPSFDTAWMTKMKFEVNETYKCTYKLGGQKADIYPDSLFNCQAKDPSTAEMVRRFLVLFTRSLSEKNTAGRRMGYTVTGIVLGMLTSMFCIILIKMLQAAVPSLAKQWNSKKHLIQSFRRACLLVAYFSAVGWLLLQYKKIIGLRQLYINSNM</sequence>
<reference evidence="2 3" key="1">
    <citation type="journal article" date="2021" name="Hortic Res">
        <title>Chromosome-scale assembly of the Dendrobium chrysotoxum genome enhances the understanding of orchid evolution.</title>
        <authorList>
            <person name="Zhang Y."/>
            <person name="Zhang G.Q."/>
            <person name="Zhang D."/>
            <person name="Liu X.D."/>
            <person name="Xu X.Y."/>
            <person name="Sun W.H."/>
            <person name="Yu X."/>
            <person name="Zhu X."/>
            <person name="Wang Z.W."/>
            <person name="Zhao X."/>
            <person name="Zhong W.Y."/>
            <person name="Chen H."/>
            <person name="Yin W.L."/>
            <person name="Huang T."/>
            <person name="Niu S.C."/>
            <person name="Liu Z.J."/>
        </authorList>
    </citation>
    <scope>NUCLEOTIDE SEQUENCE [LARGE SCALE GENOMIC DNA]</scope>
    <source>
        <strain evidence="2">Lindl</strain>
    </source>
</reference>
<proteinExistence type="predicted"/>
<name>A0AAV7FZ77_DENCH</name>
<accession>A0AAV7FZ77</accession>
<keyword evidence="1" id="KW-1133">Transmembrane helix</keyword>
<protein>
    <submittedName>
        <fullName evidence="2">Uncharacterized protein</fullName>
    </submittedName>
</protein>
<feature type="transmembrane region" description="Helical" evidence="1">
    <location>
        <begin position="265"/>
        <end position="284"/>
    </location>
</feature>
<evidence type="ECO:0000256" key="1">
    <source>
        <dbReference type="SAM" id="Phobius"/>
    </source>
</evidence>
<dbReference type="PANTHER" id="PTHR36779">
    <property type="entry name" value="OSJNBA0083N12.13 PROTEIN"/>
    <property type="match status" value="1"/>
</dbReference>
<feature type="transmembrane region" description="Helical" evidence="1">
    <location>
        <begin position="221"/>
        <end position="245"/>
    </location>
</feature>
<dbReference type="PANTHER" id="PTHR36779:SF1">
    <property type="entry name" value="OS04G0600400 PROTEIN"/>
    <property type="match status" value="1"/>
</dbReference>
<organism evidence="2 3">
    <name type="scientific">Dendrobium chrysotoxum</name>
    <name type="common">Orchid</name>
    <dbReference type="NCBI Taxonomy" id="161865"/>
    <lineage>
        <taxon>Eukaryota</taxon>
        <taxon>Viridiplantae</taxon>
        <taxon>Streptophyta</taxon>
        <taxon>Embryophyta</taxon>
        <taxon>Tracheophyta</taxon>
        <taxon>Spermatophyta</taxon>
        <taxon>Magnoliopsida</taxon>
        <taxon>Liliopsida</taxon>
        <taxon>Asparagales</taxon>
        <taxon>Orchidaceae</taxon>
        <taxon>Epidendroideae</taxon>
        <taxon>Malaxideae</taxon>
        <taxon>Dendrobiinae</taxon>
        <taxon>Dendrobium</taxon>
    </lineage>
</organism>
<comment type="caution">
    <text evidence="2">The sequence shown here is derived from an EMBL/GenBank/DDBJ whole genome shotgun (WGS) entry which is preliminary data.</text>
</comment>
<evidence type="ECO:0000313" key="2">
    <source>
        <dbReference type="EMBL" id="KAH0448703.1"/>
    </source>
</evidence>
<keyword evidence="1" id="KW-0472">Membrane</keyword>
<gene>
    <name evidence="2" type="ORF">IEQ34_022503</name>
</gene>
<keyword evidence="3" id="KW-1185">Reference proteome</keyword>
<dbReference type="EMBL" id="JAGFBR010000019">
    <property type="protein sequence ID" value="KAH0448703.1"/>
    <property type="molecule type" value="Genomic_DNA"/>
</dbReference>
<feature type="transmembrane region" description="Helical" evidence="1">
    <location>
        <begin position="28"/>
        <end position="55"/>
    </location>
</feature>
<keyword evidence="1" id="KW-0812">Transmembrane</keyword>
<dbReference type="AlphaFoldDB" id="A0AAV7FZ77"/>